<dbReference type="EMBL" id="CAJNNW010036469">
    <property type="protein sequence ID" value="CAE8734695.1"/>
    <property type="molecule type" value="Genomic_DNA"/>
</dbReference>
<proteinExistence type="inferred from homology"/>
<dbReference type="Pfam" id="PF13812">
    <property type="entry name" value="PPR_3"/>
    <property type="match status" value="1"/>
</dbReference>
<dbReference type="Pfam" id="PF01535">
    <property type="entry name" value="PPR"/>
    <property type="match status" value="3"/>
</dbReference>
<dbReference type="Gene3D" id="3.40.50.1820">
    <property type="entry name" value="alpha/beta hydrolase"/>
    <property type="match status" value="1"/>
</dbReference>
<dbReference type="Gene3D" id="1.25.40.10">
    <property type="entry name" value="Tetratricopeptide repeat domain"/>
    <property type="match status" value="2"/>
</dbReference>
<feature type="compositionally biased region" description="Pro residues" evidence="7">
    <location>
        <begin position="2552"/>
        <end position="2562"/>
    </location>
</feature>
<keyword evidence="2" id="KW-0808">Transferase</keyword>
<evidence type="ECO:0000256" key="5">
    <source>
        <dbReference type="ARBA" id="ARBA00023453"/>
    </source>
</evidence>
<dbReference type="GO" id="GO:0032259">
    <property type="term" value="P:methylation"/>
    <property type="evidence" value="ECO:0007669"/>
    <property type="project" value="UniProtKB-KW"/>
</dbReference>
<dbReference type="InterPro" id="IPR013320">
    <property type="entry name" value="ConA-like_dom_sf"/>
</dbReference>
<keyword evidence="4" id="KW-0677">Repeat</keyword>
<evidence type="ECO:0000256" key="1">
    <source>
        <dbReference type="ARBA" id="ARBA00022603"/>
    </source>
</evidence>
<feature type="region of interest" description="Disordered" evidence="7">
    <location>
        <begin position="2383"/>
        <end position="2422"/>
    </location>
</feature>
<dbReference type="InterPro" id="IPR011990">
    <property type="entry name" value="TPR-like_helical_dom_sf"/>
</dbReference>
<comment type="caution">
    <text evidence="8">The sequence shown here is derived from an EMBL/GenBank/DDBJ whole genome shotgun (WGS) entry which is preliminary data.</text>
</comment>
<accession>A0A813LP78</accession>
<evidence type="ECO:0000256" key="6">
    <source>
        <dbReference type="PROSITE-ProRule" id="PRU00708"/>
    </source>
</evidence>
<dbReference type="PANTHER" id="PTHR47447:SF17">
    <property type="entry name" value="OS12G0638900 PROTEIN"/>
    <property type="match status" value="1"/>
</dbReference>
<dbReference type="Gene3D" id="3.40.50.150">
    <property type="entry name" value="Vaccinia Virus protein VP39"/>
    <property type="match status" value="1"/>
</dbReference>
<comment type="similarity">
    <text evidence="5">Belongs to the class I-like SAM-binding methyltransferase superfamily. Cation-dependent O-methyltransferase family.</text>
</comment>
<evidence type="ECO:0000313" key="9">
    <source>
        <dbReference type="Proteomes" id="UP000626109"/>
    </source>
</evidence>
<feature type="compositionally biased region" description="Low complexity" evidence="7">
    <location>
        <begin position="1130"/>
        <end position="1145"/>
    </location>
</feature>
<dbReference type="NCBIfam" id="TIGR00756">
    <property type="entry name" value="PPR"/>
    <property type="match status" value="1"/>
</dbReference>
<dbReference type="InterPro" id="IPR002935">
    <property type="entry name" value="SAM_O-MeTrfase"/>
</dbReference>
<feature type="repeat" description="PPR" evidence="6">
    <location>
        <begin position="278"/>
        <end position="312"/>
    </location>
</feature>
<evidence type="ECO:0000313" key="8">
    <source>
        <dbReference type="EMBL" id="CAE8734695.1"/>
    </source>
</evidence>
<feature type="compositionally biased region" description="Low complexity" evidence="7">
    <location>
        <begin position="2527"/>
        <end position="2539"/>
    </location>
</feature>
<dbReference type="Pfam" id="PF01596">
    <property type="entry name" value="Methyltransf_3"/>
    <property type="match status" value="1"/>
</dbReference>
<evidence type="ECO:0000256" key="4">
    <source>
        <dbReference type="ARBA" id="ARBA00022737"/>
    </source>
</evidence>
<keyword evidence="1" id="KW-0489">Methyltransferase</keyword>
<keyword evidence="3" id="KW-0949">S-adenosyl-L-methionine</keyword>
<evidence type="ECO:0000256" key="2">
    <source>
        <dbReference type="ARBA" id="ARBA00022679"/>
    </source>
</evidence>
<dbReference type="Proteomes" id="UP000626109">
    <property type="component" value="Unassembled WGS sequence"/>
</dbReference>
<feature type="repeat" description="PPR" evidence="6">
    <location>
        <begin position="138"/>
        <end position="172"/>
    </location>
</feature>
<dbReference type="InterPro" id="IPR029058">
    <property type="entry name" value="AB_hydrolase_fold"/>
</dbReference>
<dbReference type="GO" id="GO:0008171">
    <property type="term" value="F:O-methyltransferase activity"/>
    <property type="evidence" value="ECO:0007669"/>
    <property type="project" value="InterPro"/>
</dbReference>
<gene>
    <name evidence="8" type="ORF">PGLA2088_LOCUS47443</name>
</gene>
<organism evidence="8 9">
    <name type="scientific">Polarella glacialis</name>
    <name type="common">Dinoflagellate</name>
    <dbReference type="NCBI Taxonomy" id="89957"/>
    <lineage>
        <taxon>Eukaryota</taxon>
        <taxon>Sar</taxon>
        <taxon>Alveolata</taxon>
        <taxon>Dinophyceae</taxon>
        <taxon>Suessiales</taxon>
        <taxon>Suessiaceae</taxon>
        <taxon>Polarella</taxon>
    </lineage>
</organism>
<dbReference type="InterPro" id="IPR002885">
    <property type="entry name" value="PPR_rpt"/>
</dbReference>
<dbReference type="SUPFAM" id="SSF53474">
    <property type="entry name" value="alpha/beta-Hydrolases"/>
    <property type="match status" value="1"/>
</dbReference>
<dbReference type="InterPro" id="IPR029063">
    <property type="entry name" value="SAM-dependent_MTases_sf"/>
</dbReference>
<feature type="repeat" description="PPR" evidence="6">
    <location>
        <begin position="173"/>
        <end position="207"/>
    </location>
</feature>
<evidence type="ECO:0008006" key="10">
    <source>
        <dbReference type="Google" id="ProtNLM"/>
    </source>
</evidence>
<dbReference type="PROSITE" id="PS51682">
    <property type="entry name" value="SAM_OMT_I"/>
    <property type="match status" value="1"/>
</dbReference>
<feature type="compositionally biased region" description="Polar residues" evidence="7">
    <location>
        <begin position="1178"/>
        <end position="1191"/>
    </location>
</feature>
<evidence type="ECO:0000256" key="3">
    <source>
        <dbReference type="ARBA" id="ARBA00022691"/>
    </source>
</evidence>
<dbReference type="SUPFAM" id="SSF53335">
    <property type="entry name" value="S-adenosyl-L-methionine-dependent methyltransferases"/>
    <property type="match status" value="1"/>
</dbReference>
<evidence type="ECO:0000256" key="7">
    <source>
        <dbReference type="SAM" id="MobiDB-lite"/>
    </source>
</evidence>
<name>A0A813LP78_POLGL</name>
<feature type="region of interest" description="Disordered" evidence="7">
    <location>
        <begin position="1169"/>
        <end position="1216"/>
    </location>
</feature>
<reference evidence="8" key="1">
    <citation type="submission" date="2021-02" db="EMBL/GenBank/DDBJ databases">
        <authorList>
            <person name="Dougan E. K."/>
            <person name="Rhodes N."/>
            <person name="Thang M."/>
            <person name="Chan C."/>
        </authorList>
    </citation>
    <scope>NUCLEOTIDE SEQUENCE</scope>
</reference>
<dbReference type="SUPFAM" id="SSF49899">
    <property type="entry name" value="Concanavalin A-like lectins/glucanases"/>
    <property type="match status" value="1"/>
</dbReference>
<feature type="compositionally biased region" description="Basic and acidic residues" evidence="7">
    <location>
        <begin position="2404"/>
        <end position="2416"/>
    </location>
</feature>
<dbReference type="PROSITE" id="PS51375">
    <property type="entry name" value="PPR"/>
    <property type="match status" value="3"/>
</dbReference>
<dbReference type="PANTHER" id="PTHR47447">
    <property type="entry name" value="OS03G0856100 PROTEIN"/>
    <property type="match status" value="1"/>
</dbReference>
<feature type="compositionally biased region" description="Polar residues" evidence="7">
    <location>
        <begin position="2389"/>
        <end position="2400"/>
    </location>
</feature>
<feature type="region of interest" description="Disordered" evidence="7">
    <location>
        <begin position="2497"/>
        <end position="2571"/>
    </location>
</feature>
<protein>
    <recommendedName>
        <fullName evidence="10">Pentatricopeptide repeat-containing protein, chloroplastic</fullName>
    </recommendedName>
</protein>
<sequence>MLEHPPFANTLARERRKECALLGVVTPRCRSAAHVLPRPAFNRLASKTGGKILLPGRQDLQKISGSQTPRDLASAIGKLGGQSLWGQALSHLRSWQKSFRTTPQQAYNAAISACGRGRQIGFAIAILREMWSIDALPDVVSYGGAISACEKAGRWESALFLLAEMLDLGVPPDTAVFNQAISACEKGGCWESALEILWRMWSIGVVRSEVTFGAAISACEKGKQWEQALVLLDEVWDHYCIPNAVIYNAAISACGGCGRWGWALQLLTGMAHDTVELDVVTFSAAIAACGASQEWQRILALLEQMGNGSLSPNQITYGAAISGVSSSQWALSLVLLRDMPRHKLKPDPSKYGATLLALLAADKWKLALRLQASILAEDGGSLDMAGFAAVQTESEQRGLLLPELSLLPHLGAALASRRSRSGSVRDAEAAAALGTAIAQLRRQVAVGQPPRPADFSRSLQRVLPVPKSSFRTSRLPSERDELYSKELSLLQHVLHSVDLSGGAPAICGSIEDFGERVLGSAGLWLKVAGGVKAHVLAAAVRGAMPFANVLEIGAYCGYSSLRMATLSPMLRIDTLEADPLHVAIARSMVALAGLSERVHVWTGHSGSLIPRMAVSLRSKFGVVFMDQRGSRYEEDLGLLEGHELLETRSVVVADNVLKPGAPVFLWRVCCSNDSSDLRYATKVLSMQEFAMPAEDWMSVTMVQNDPELGSAHAIQPPPQLLDLVDLSDRVRARATGRGAGVSFDDWAAFADSMRAGLAKGLVNKFTSATVHSNPVCAELQLRLDQARHCSKLARRHQCHAGLTMKYDNEIWCSVASIETTEHSCVAQPVIIITVSLHSLPPDHTDVGVATATTMSSVLPADASDRSWPPYVVSWAKADLAIAAPDFRAVFAVGVAGSNLQVTAFDGLRPNTVFDIQLSDISGLPSPVQAKKATSRGALDFTSALPPRPIALALAASLEDDGHEFLLVLLSSGHLLGLSTVRLGVELILGFYSEVSDGSGAGSALAVLREIGWVIVAAGSQLGLASVDACLTEGAGSPGVSGPGSKATFFDLPKGLSASMLLAYPGPGLLLLVGCSNSRLLLYCSAVSYKGQANRLILTLVQTLDITGAIVNAGSLSTSGFRDGMSRLFTRRSTPPRSPSTSPSSTAGHTCIEDAFALVGGSNDLGDPRVSGPELLVASGSSPGRTGSTLSVWQVFPDDSRDSSPSPPSRSTTPGPAFKHLAVGSSPTPILRVLLLSPGRLGRDSAVVLSVDAKGDITLWTLRLQQIVPLSMIPGCCSFEMSSARTFGFAGSLYLLVSYGSRSTAEIGWLDMAALLDSAGVVGSELAQPFSGRSCSGNLRPPFRLDGLDEGTCNAASGGEVFFVSGTSVRCYRADSGRTSVVHVTLGSAAGVTDWLPVGVLDVLTVDDRMGGSASHLLVAVREEVRGIDGGDTTGNAVWLLSLEGKLIARMPGAIDAVFLGSKPDAPRVAWLALKQTGSVRVNVAPTCQSGPGGELQASSFADADGIERILGMPASFNGVAAARLPLYWGSRLPGGPLRLAGHDGLKPAGEAALQLPSCGPRDLVDARWNGPKLALASPFAVWVVLFQSRPTGTRADQMQVSLLAWLDLRATLGGAGRALSLAWLTDHSPADAPCILLLSTPCGISAWAATSVCRPKSLALYERPQLVVGALLDRLISVEFQTGVSVFAGHDVLGGDAGMEAPIARSAETTTTRGSLAPRPRARVRARPLSFFEALEALGALAAICPSPLKPEWAFEADWRLAPPSVLPATMHMHTELSSSLWKVALCSEAPPQLRDSAAVFQQMAVAAGDEFRALVAVTTGLGSFGSGRSRGDAAADEARVASQLEDSMHLYRSSSARADMLHCAAGLLVDCASNSSASDSDPSLSILCKGITKHDMLPLGVLTAGCLAGSSTGSGVLEQFPLLLALPVRRPEGQVTVLQDALASLSPLPVLSLCGPAPFLDAVLRRVTYGVTAKKRPPNMKLRRPDFSASAMLRQQYSETPLLRRPTQIIQPQGHQVCQLHTATVMQWLGLGSTQLQVRVFKAIQSEAEGSPANHAKPSDSLQPATQSAAVLPNGVLVYWRCADGEGNFVRDSAGCGRAGRLSGAITWRGPLQSDDPLETSDEWGQALAPNFALVLGGDCELRYSPAGLGSEDRQMLSLLGGNRSDGAGQRHLMQALENGEGADLATDAGCLSDGWTVELWIQLPESQGDEELLLFSRRPVSGGVVGPAALSWYYRPKPSSFRVLAANESGGSLQVLAGACEALPQGWVHLALRSDLKIVEIWVNSKVVLRSSPETVTQMLSVPVEADLCFGPAPGLELTEVRVWGVFRSDSDLLQNQRQSLHSLLQHEMRAEAWKKVKIRSAVPASSNQVDSGAGLGSWGLEHLSKPNASEASRQQPGRQGLRLDRSSVPKSKEAGSTSWGGAEAWPAVAFPDFPTAPAWGQAPVFGVAPVPAVAPRIPDMAGFAAGAPVFPKASSVSGTLKSAVVSGDSLQQSFRSQAARRHSQTLDASNTSSSSGGSSGVGKDGPSSPSSASSSSSDDDVLHERSPRVTPPAPPPAPVTPSVLDQRPQQPMGRLMQGIMARRQTEALKSAVLDRQVPPAGRSLLLPASAPDVASLPQFAPTSQHPFATLPSEAPSLPAKALLPSLHETLPAPGPGDGEGALAVVDTSFRVATEALERHAYSFASAAFRAVLPKLLQHLSTGAGASSSVAVRSRIEAAVSYMVLCALLQEIQDLKPAATSSPSATTLQAQRNLCERWACVLRVAKAPRDTVRLAMQAMATFFALAKPIGGWIAARQVAGALLEHCDDFLAGDERSQVEYVVQATEHGTVARGASGGVFACGACPSCRAPVEALAPICASCEAELVVDVQERRLCDARASSVCTLCAGVFGHTTAAPARPDGTPTIRRVGPQSHSVRAAICPVCGVGELRPRRRLSHRWHFQCQDVLKSSYRLCGQGLAIRLAFLCLGWARRPDFVQLVTAEGDKIAAIHIKRNAGRTILYSHGNAEDLILSVQYLDIMATICGADVLAYDYHGYSASEGTPSEAGCYACVEAAYQWLLANGVEPQNIVAFGRSLGSGPTVDLVSRHLAISGMVLQSPLESGGRAALGCCCFGRLASSALYDLDIFRNYEKIGEIACPVLIIHGRADKVVPFHNGEALFAACQNAVEPVWINRAGHNDLPIDVCLRRVRLFMDGIDKVASSYATAAMALQGPPRALHVAPPVVYVSVGHAGQVAAMYPRHQSLYHGLQPAVPVAGQRFSVRSS</sequence>
<feature type="region of interest" description="Disordered" evidence="7">
    <location>
        <begin position="1126"/>
        <end position="1147"/>
    </location>
</feature>